<comment type="similarity">
    <text evidence="2">Belongs to the SLX9 family.</text>
</comment>
<feature type="compositionally biased region" description="Basic and acidic residues" evidence="4">
    <location>
        <begin position="106"/>
        <end position="119"/>
    </location>
</feature>
<feature type="region of interest" description="Disordered" evidence="4">
    <location>
        <begin position="1"/>
        <end position="65"/>
    </location>
</feature>
<dbReference type="PANTHER" id="PTHR31109">
    <property type="entry name" value="PROTEIN FAM207A"/>
    <property type="match status" value="1"/>
</dbReference>
<gene>
    <name evidence="5" type="ORF">EANT1437_LOCUS7794</name>
</gene>
<keyword evidence="3" id="KW-0539">Nucleus</keyword>
<feature type="compositionally biased region" description="Polar residues" evidence="4">
    <location>
        <begin position="14"/>
        <end position="32"/>
    </location>
</feature>
<sequence>MPKVGRVGKFRSKAASSRNDVIQKSLSSTVPSKENEAETADLDRKELLSRGQKKRQAKREQYLKREKMVMSSLRLKRLEDQKGELDGMDSIKDALSTVSNKPLKNKGKEERINPDEKKTTAPIAKTNRSKQDLTSKEVSHLGLVLQHPAFKSNPFGTIQEHLKNTLSGQAEELEVLAEKKRKQNDVKKADRKEARKERLREAKYQQAKRAGKKGRK</sequence>
<feature type="region of interest" description="Disordered" evidence="4">
    <location>
        <begin position="79"/>
        <end position="121"/>
    </location>
</feature>
<dbReference type="GO" id="GO:0005730">
    <property type="term" value="C:nucleolus"/>
    <property type="evidence" value="ECO:0007669"/>
    <property type="project" value="UniProtKB-SubCell"/>
</dbReference>
<dbReference type="Pfam" id="PF15341">
    <property type="entry name" value="SLX9"/>
    <property type="match status" value="1"/>
</dbReference>
<feature type="compositionally biased region" description="Basic residues" evidence="4">
    <location>
        <begin position="1"/>
        <end position="12"/>
    </location>
</feature>
<evidence type="ECO:0000256" key="3">
    <source>
        <dbReference type="ARBA" id="ARBA00023242"/>
    </source>
</evidence>
<dbReference type="GO" id="GO:0000462">
    <property type="term" value="P:maturation of SSU-rRNA from tricistronic rRNA transcript (SSU-rRNA, 5.8S rRNA, LSU-rRNA)"/>
    <property type="evidence" value="ECO:0007669"/>
    <property type="project" value="InterPro"/>
</dbReference>
<organism evidence="5">
    <name type="scientific">Eucampia antarctica</name>
    <dbReference type="NCBI Taxonomy" id="49252"/>
    <lineage>
        <taxon>Eukaryota</taxon>
        <taxon>Sar</taxon>
        <taxon>Stramenopiles</taxon>
        <taxon>Ochrophyta</taxon>
        <taxon>Bacillariophyta</taxon>
        <taxon>Mediophyceae</taxon>
        <taxon>Biddulphiophycidae</taxon>
        <taxon>Hemiaulales</taxon>
        <taxon>Hemiaulaceae</taxon>
        <taxon>Eucampia</taxon>
    </lineage>
</organism>
<evidence type="ECO:0000256" key="1">
    <source>
        <dbReference type="ARBA" id="ARBA00004604"/>
    </source>
</evidence>
<feature type="compositionally biased region" description="Basic and acidic residues" evidence="4">
    <location>
        <begin position="33"/>
        <end position="48"/>
    </location>
</feature>
<feature type="compositionally biased region" description="Basic and acidic residues" evidence="4">
    <location>
        <begin position="79"/>
        <end position="92"/>
    </location>
</feature>
<evidence type="ECO:0000256" key="4">
    <source>
        <dbReference type="SAM" id="MobiDB-lite"/>
    </source>
</evidence>
<feature type="compositionally biased region" description="Basic and acidic residues" evidence="4">
    <location>
        <begin position="183"/>
        <end position="203"/>
    </location>
</feature>
<dbReference type="InterPro" id="IPR028160">
    <property type="entry name" value="Slx9-like"/>
</dbReference>
<comment type="subcellular location">
    <subcellularLocation>
        <location evidence="1">Nucleus</location>
        <location evidence="1">Nucleolus</location>
    </subcellularLocation>
</comment>
<dbReference type="GO" id="GO:0030686">
    <property type="term" value="C:90S preribosome"/>
    <property type="evidence" value="ECO:0007669"/>
    <property type="project" value="InterPro"/>
</dbReference>
<dbReference type="PANTHER" id="PTHR31109:SF2">
    <property type="entry name" value="RIBOSOME BIOGENESIS PROTEIN SLX9 HOMOLOG"/>
    <property type="match status" value="1"/>
</dbReference>
<evidence type="ECO:0000256" key="2">
    <source>
        <dbReference type="ARBA" id="ARBA00011022"/>
    </source>
</evidence>
<reference evidence="5" key="1">
    <citation type="submission" date="2021-01" db="EMBL/GenBank/DDBJ databases">
        <authorList>
            <person name="Corre E."/>
            <person name="Pelletier E."/>
            <person name="Niang G."/>
            <person name="Scheremetjew M."/>
            <person name="Finn R."/>
            <person name="Kale V."/>
            <person name="Holt S."/>
            <person name="Cochrane G."/>
            <person name="Meng A."/>
            <person name="Brown T."/>
            <person name="Cohen L."/>
        </authorList>
    </citation>
    <scope>NUCLEOTIDE SEQUENCE</scope>
    <source>
        <strain evidence="5">CCMP1452</strain>
    </source>
</reference>
<protein>
    <submittedName>
        <fullName evidence="5">Uncharacterized protein</fullName>
    </submittedName>
</protein>
<accession>A0A7S2W8F8</accession>
<name>A0A7S2W8F8_9STRA</name>
<evidence type="ECO:0000313" key="5">
    <source>
        <dbReference type="EMBL" id="CAD9674249.1"/>
    </source>
</evidence>
<proteinExistence type="inferred from homology"/>
<dbReference type="EMBL" id="HBHI01015258">
    <property type="protein sequence ID" value="CAD9674249.1"/>
    <property type="molecule type" value="Transcribed_RNA"/>
</dbReference>
<dbReference type="GO" id="GO:0030688">
    <property type="term" value="C:preribosome, small subunit precursor"/>
    <property type="evidence" value="ECO:0007669"/>
    <property type="project" value="InterPro"/>
</dbReference>
<feature type="region of interest" description="Disordered" evidence="4">
    <location>
        <begin position="180"/>
        <end position="216"/>
    </location>
</feature>
<dbReference type="AlphaFoldDB" id="A0A7S2W8F8"/>